<dbReference type="CDD" id="cd03809">
    <property type="entry name" value="GT4_MtfB-like"/>
    <property type="match status" value="1"/>
</dbReference>
<keyword evidence="2 4" id="KW-0808">Transferase</keyword>
<keyword evidence="5" id="KW-1185">Reference proteome</keyword>
<proteinExistence type="predicted"/>
<name>A0A238VX06_9PSEU</name>
<feature type="domain" description="Glycosyltransferase subfamily 4-like N-terminal" evidence="3">
    <location>
        <begin position="11"/>
        <end position="170"/>
    </location>
</feature>
<reference evidence="4 5" key="1">
    <citation type="submission" date="2017-06" db="EMBL/GenBank/DDBJ databases">
        <authorList>
            <person name="Kim H.J."/>
            <person name="Triplett B.A."/>
        </authorList>
    </citation>
    <scope>NUCLEOTIDE SEQUENCE [LARGE SCALE GENOMIC DNA]</scope>
    <source>
        <strain evidence="4 5">DSM 45207</strain>
    </source>
</reference>
<dbReference type="PANTHER" id="PTHR46401:SF2">
    <property type="entry name" value="GLYCOSYLTRANSFERASE WBBK-RELATED"/>
    <property type="match status" value="1"/>
</dbReference>
<dbReference type="SUPFAM" id="SSF53756">
    <property type="entry name" value="UDP-Glycosyltransferase/glycogen phosphorylase"/>
    <property type="match status" value="1"/>
</dbReference>
<sequence>MLADQLFAPVPGGTGRYTAELLRALAETTPPGWTVTSVVSRRDDVEKAEIPGVNGPRILPVPRRALIAMWQSGVPYWPGGDAVHAPTPLAPPRKPALGRHRNASLAVTVHDTVPWTHPHTLTARGVAWHRSMVSRAMRRADFVVVPTRSVADELRAYVPGESRLEVIAHGATEVFTAAEGVDLPVDVGHLELPDRYILSVGTLEPRKGLDVLIEAVARMHGADPRAPDLLLIGQQGWGGVDPVSHAERCGLPPGAVRVLGRLSDLELAAVLRRATVLAAPSHAEGFGLPVLEAMAAGVPVVHSDVPALIEVAGGAGVTVPRGEVRALSESLLEVVHDSVWAAQLAAQGRRRAEEFSWRTAAEAVWALHRDGYRDSQPVARS</sequence>
<evidence type="ECO:0000259" key="3">
    <source>
        <dbReference type="Pfam" id="PF13439"/>
    </source>
</evidence>
<accession>A0A238VX06</accession>
<dbReference type="Pfam" id="PF13692">
    <property type="entry name" value="Glyco_trans_1_4"/>
    <property type="match status" value="1"/>
</dbReference>
<evidence type="ECO:0000256" key="2">
    <source>
        <dbReference type="ARBA" id="ARBA00022679"/>
    </source>
</evidence>
<dbReference type="GO" id="GO:0016757">
    <property type="term" value="F:glycosyltransferase activity"/>
    <property type="evidence" value="ECO:0007669"/>
    <property type="project" value="UniProtKB-KW"/>
</dbReference>
<protein>
    <submittedName>
        <fullName evidence="4">Glycosyltransferase involved in cell wall bisynthesis</fullName>
    </submittedName>
</protein>
<dbReference type="InterPro" id="IPR028098">
    <property type="entry name" value="Glyco_trans_4-like_N"/>
</dbReference>
<gene>
    <name evidence="4" type="ORF">SAMN06265360_104169</name>
</gene>
<organism evidence="4 5">
    <name type="scientific">Haloechinothrix alba</name>
    <dbReference type="NCBI Taxonomy" id="664784"/>
    <lineage>
        <taxon>Bacteria</taxon>
        <taxon>Bacillati</taxon>
        <taxon>Actinomycetota</taxon>
        <taxon>Actinomycetes</taxon>
        <taxon>Pseudonocardiales</taxon>
        <taxon>Pseudonocardiaceae</taxon>
        <taxon>Haloechinothrix</taxon>
    </lineage>
</organism>
<dbReference type="Pfam" id="PF13439">
    <property type="entry name" value="Glyco_transf_4"/>
    <property type="match status" value="1"/>
</dbReference>
<dbReference type="GO" id="GO:0009103">
    <property type="term" value="P:lipopolysaccharide biosynthetic process"/>
    <property type="evidence" value="ECO:0007669"/>
    <property type="project" value="TreeGrafter"/>
</dbReference>
<dbReference type="PANTHER" id="PTHR46401">
    <property type="entry name" value="GLYCOSYLTRANSFERASE WBBK-RELATED"/>
    <property type="match status" value="1"/>
</dbReference>
<evidence type="ECO:0000313" key="5">
    <source>
        <dbReference type="Proteomes" id="UP000198348"/>
    </source>
</evidence>
<dbReference type="AlphaFoldDB" id="A0A238VX06"/>
<evidence type="ECO:0000313" key="4">
    <source>
        <dbReference type="EMBL" id="SNR38778.1"/>
    </source>
</evidence>
<evidence type="ECO:0000256" key="1">
    <source>
        <dbReference type="ARBA" id="ARBA00022676"/>
    </source>
</evidence>
<dbReference type="Gene3D" id="3.40.50.2000">
    <property type="entry name" value="Glycogen Phosphorylase B"/>
    <property type="match status" value="2"/>
</dbReference>
<dbReference type="EMBL" id="FZNW01000004">
    <property type="protein sequence ID" value="SNR38778.1"/>
    <property type="molecule type" value="Genomic_DNA"/>
</dbReference>
<dbReference type="Proteomes" id="UP000198348">
    <property type="component" value="Unassembled WGS sequence"/>
</dbReference>
<keyword evidence="1" id="KW-0328">Glycosyltransferase</keyword>